<dbReference type="OrthoDB" id="9808289at2"/>
<feature type="transmembrane region" description="Helical" evidence="14">
    <location>
        <begin position="111"/>
        <end position="129"/>
    </location>
</feature>
<evidence type="ECO:0000313" key="15">
    <source>
        <dbReference type="EMBL" id="ANJ67080.1"/>
    </source>
</evidence>
<dbReference type="PANTHER" id="PTHR30622:SF3">
    <property type="entry name" value="UNDECAPRENYL-DIPHOSPHATASE"/>
    <property type="match status" value="1"/>
</dbReference>
<evidence type="ECO:0000256" key="12">
    <source>
        <dbReference type="ARBA" id="ARBA00032932"/>
    </source>
</evidence>
<comment type="function">
    <text evidence="14">Catalyzes the dephosphorylation of undecaprenyl diphosphate (UPP). Confers resistance to bacitracin.</text>
</comment>
<dbReference type="NCBIfam" id="NF001389">
    <property type="entry name" value="PRK00281.1-2"/>
    <property type="match status" value="1"/>
</dbReference>
<sequence length="266" mass="29477">MFLPDWLTAAVLGLVEGATEFLPVSSTGHLIIAADYLGYTGDGAKVFEIFIQLGAILAVMWFYRHKLFAVARGLPTERSAQKFTLNLFVAFLPAAVIGLLTHSYIKALLFNPKFVAIALIVGGFIILLVERFAPAPRIHHVDDMSPWDALKVGFAQCFALIPGTSRSGSTIMGGMMFGLSRTTATEFSFFLAIPTMLAATLFDLIKHWHLLHPEDLHMMAIGFVGAFISGLAFVSMLLHYISKHTFKGFAYYRIIFGALVLWYFWS</sequence>
<evidence type="ECO:0000256" key="10">
    <source>
        <dbReference type="ARBA" id="ARBA00023251"/>
    </source>
</evidence>
<keyword evidence="14" id="KW-0961">Cell wall biogenesis/degradation</keyword>
<evidence type="ECO:0000256" key="11">
    <source>
        <dbReference type="ARBA" id="ARBA00032707"/>
    </source>
</evidence>
<dbReference type="RefSeq" id="WP_066099442.1">
    <property type="nucleotide sequence ID" value="NZ_CP016027.1"/>
</dbReference>
<dbReference type="NCBIfam" id="TIGR00753">
    <property type="entry name" value="undec_PP_bacA"/>
    <property type="match status" value="1"/>
</dbReference>
<comment type="catalytic activity">
    <reaction evidence="13 14">
        <text>di-trans,octa-cis-undecaprenyl diphosphate + H2O = di-trans,octa-cis-undecaprenyl phosphate + phosphate + H(+)</text>
        <dbReference type="Rhea" id="RHEA:28094"/>
        <dbReference type="ChEBI" id="CHEBI:15377"/>
        <dbReference type="ChEBI" id="CHEBI:15378"/>
        <dbReference type="ChEBI" id="CHEBI:43474"/>
        <dbReference type="ChEBI" id="CHEBI:58405"/>
        <dbReference type="ChEBI" id="CHEBI:60392"/>
        <dbReference type="EC" id="3.6.1.27"/>
    </reaction>
</comment>
<keyword evidence="10 14" id="KW-0046">Antibiotic resistance</keyword>
<feature type="transmembrane region" description="Helical" evidence="14">
    <location>
        <begin position="43"/>
        <end position="63"/>
    </location>
</feature>
<keyword evidence="16" id="KW-1185">Reference proteome</keyword>
<dbReference type="KEGG" id="haz:A9404_06505"/>
<dbReference type="GO" id="GO:0009252">
    <property type="term" value="P:peptidoglycan biosynthetic process"/>
    <property type="evidence" value="ECO:0007669"/>
    <property type="project" value="UniProtKB-KW"/>
</dbReference>
<keyword evidence="8 14" id="KW-1133">Transmembrane helix</keyword>
<comment type="similarity">
    <text evidence="2 14">Belongs to the UppP family.</text>
</comment>
<feature type="transmembrane region" description="Helical" evidence="14">
    <location>
        <begin position="217"/>
        <end position="238"/>
    </location>
</feature>
<keyword evidence="5 14" id="KW-1003">Cell membrane</keyword>
<evidence type="ECO:0000256" key="2">
    <source>
        <dbReference type="ARBA" id="ARBA00010621"/>
    </source>
</evidence>
<dbReference type="GO" id="GO:0071555">
    <property type="term" value="P:cell wall organization"/>
    <property type="evidence" value="ECO:0007669"/>
    <property type="project" value="UniProtKB-KW"/>
</dbReference>
<dbReference type="HAMAP" id="MF_01006">
    <property type="entry name" value="Undec_diphosphatase"/>
    <property type="match status" value="1"/>
</dbReference>
<gene>
    <name evidence="14" type="primary">uppP</name>
    <name evidence="15" type="ORF">A9404_06505</name>
</gene>
<keyword evidence="6 14" id="KW-0812">Transmembrane</keyword>
<keyword evidence="14" id="KW-0133">Cell shape</keyword>
<dbReference type="AlphaFoldDB" id="A0A191ZGU2"/>
<evidence type="ECO:0000256" key="13">
    <source>
        <dbReference type="ARBA" id="ARBA00047594"/>
    </source>
</evidence>
<comment type="miscellaneous">
    <text evidence="14">Bacitracin is thought to be involved in the inhibition of peptidoglycan synthesis by sequestering undecaprenyl diphosphate, thereby reducing the pool of lipid carrier available.</text>
</comment>
<dbReference type="EC" id="3.6.1.27" evidence="3 14"/>
<dbReference type="PANTHER" id="PTHR30622">
    <property type="entry name" value="UNDECAPRENYL-DIPHOSPHATASE"/>
    <property type="match status" value="1"/>
</dbReference>
<evidence type="ECO:0000256" key="14">
    <source>
        <dbReference type="HAMAP-Rule" id="MF_01006"/>
    </source>
</evidence>
<comment type="subcellular location">
    <subcellularLocation>
        <location evidence="1 14">Cell membrane</location>
        <topology evidence="1 14">Multi-pass membrane protein</topology>
    </subcellularLocation>
</comment>
<evidence type="ECO:0000256" key="6">
    <source>
        <dbReference type="ARBA" id="ARBA00022692"/>
    </source>
</evidence>
<evidence type="ECO:0000256" key="1">
    <source>
        <dbReference type="ARBA" id="ARBA00004651"/>
    </source>
</evidence>
<dbReference type="STRING" id="1860122.A9404_06505"/>
<evidence type="ECO:0000256" key="5">
    <source>
        <dbReference type="ARBA" id="ARBA00022475"/>
    </source>
</evidence>
<evidence type="ECO:0000256" key="4">
    <source>
        <dbReference type="ARBA" id="ARBA00021581"/>
    </source>
</evidence>
<dbReference type="GO" id="GO:0008360">
    <property type="term" value="P:regulation of cell shape"/>
    <property type="evidence" value="ECO:0007669"/>
    <property type="project" value="UniProtKB-KW"/>
</dbReference>
<dbReference type="GO" id="GO:0050380">
    <property type="term" value="F:undecaprenyl-diphosphatase activity"/>
    <property type="evidence" value="ECO:0007669"/>
    <property type="project" value="UniProtKB-UniRule"/>
</dbReference>
<dbReference type="InterPro" id="IPR003824">
    <property type="entry name" value="UppP"/>
</dbReference>
<dbReference type="Proteomes" id="UP000078596">
    <property type="component" value="Chromosome"/>
</dbReference>
<name>A0A191ZGU2_9GAMM</name>
<keyword evidence="14" id="KW-0573">Peptidoglycan synthesis</keyword>
<evidence type="ECO:0000256" key="9">
    <source>
        <dbReference type="ARBA" id="ARBA00023136"/>
    </source>
</evidence>
<dbReference type="NCBIfam" id="NF001390">
    <property type="entry name" value="PRK00281.1-4"/>
    <property type="match status" value="1"/>
</dbReference>
<protein>
    <recommendedName>
        <fullName evidence="4 14">Undecaprenyl-diphosphatase</fullName>
        <ecNumber evidence="3 14">3.6.1.27</ecNumber>
    </recommendedName>
    <alternativeName>
        <fullName evidence="12 14">Bacitracin resistance protein</fullName>
    </alternativeName>
    <alternativeName>
        <fullName evidence="11 14">Undecaprenyl pyrophosphate phosphatase</fullName>
    </alternativeName>
</protein>
<evidence type="ECO:0000256" key="8">
    <source>
        <dbReference type="ARBA" id="ARBA00022989"/>
    </source>
</evidence>
<dbReference type="Pfam" id="PF02673">
    <property type="entry name" value="BacA"/>
    <property type="match status" value="1"/>
</dbReference>
<reference evidence="15 16" key="1">
    <citation type="submission" date="2016-06" db="EMBL/GenBank/DDBJ databases">
        <title>Insight into the functional genes involving in sulfur oxidation in Pearl River water.</title>
        <authorList>
            <person name="Luo J."/>
            <person name="Tan X."/>
            <person name="Lin W."/>
        </authorList>
    </citation>
    <scope>NUCLEOTIDE SEQUENCE [LARGE SCALE GENOMIC DNA]</scope>
    <source>
        <strain evidence="15 16">LS2</strain>
    </source>
</reference>
<evidence type="ECO:0000256" key="3">
    <source>
        <dbReference type="ARBA" id="ARBA00012374"/>
    </source>
</evidence>
<evidence type="ECO:0000313" key="16">
    <source>
        <dbReference type="Proteomes" id="UP000078596"/>
    </source>
</evidence>
<evidence type="ECO:0000256" key="7">
    <source>
        <dbReference type="ARBA" id="ARBA00022801"/>
    </source>
</evidence>
<organism evidence="15 16">
    <name type="scientific">Halothiobacillus diazotrophicus</name>
    <dbReference type="NCBI Taxonomy" id="1860122"/>
    <lineage>
        <taxon>Bacteria</taxon>
        <taxon>Pseudomonadati</taxon>
        <taxon>Pseudomonadota</taxon>
        <taxon>Gammaproteobacteria</taxon>
        <taxon>Chromatiales</taxon>
        <taxon>Halothiobacillaceae</taxon>
        <taxon>Halothiobacillus</taxon>
    </lineage>
</organism>
<dbReference type="GO" id="GO:0046677">
    <property type="term" value="P:response to antibiotic"/>
    <property type="evidence" value="ECO:0007669"/>
    <property type="project" value="UniProtKB-UniRule"/>
</dbReference>
<feature type="transmembrane region" description="Helical" evidence="14">
    <location>
        <begin position="83"/>
        <end position="105"/>
    </location>
</feature>
<feature type="transmembrane region" description="Helical" evidence="14">
    <location>
        <begin position="250"/>
        <end position="265"/>
    </location>
</feature>
<feature type="transmembrane region" description="Helical" evidence="14">
    <location>
        <begin position="187"/>
        <end position="205"/>
    </location>
</feature>
<proteinExistence type="inferred from homology"/>
<dbReference type="GO" id="GO:0005886">
    <property type="term" value="C:plasma membrane"/>
    <property type="evidence" value="ECO:0007669"/>
    <property type="project" value="UniProtKB-SubCell"/>
</dbReference>
<keyword evidence="7 14" id="KW-0378">Hydrolase</keyword>
<keyword evidence="9 14" id="KW-0472">Membrane</keyword>
<dbReference type="EMBL" id="CP016027">
    <property type="protein sequence ID" value="ANJ67080.1"/>
    <property type="molecule type" value="Genomic_DNA"/>
</dbReference>
<accession>A0A191ZGU2</accession>